<evidence type="ECO:0000313" key="4">
    <source>
        <dbReference type="EMBL" id="KAJ1732726.1"/>
    </source>
</evidence>
<proteinExistence type="inferred from homology"/>
<reference evidence="4" key="1">
    <citation type="submission" date="2022-07" db="EMBL/GenBank/DDBJ databases">
        <title>Phylogenomic reconstructions and comparative analyses of Kickxellomycotina fungi.</title>
        <authorList>
            <person name="Reynolds N.K."/>
            <person name="Stajich J.E."/>
            <person name="Barry K."/>
            <person name="Grigoriev I.V."/>
            <person name="Crous P."/>
            <person name="Smith M.E."/>
        </authorList>
    </citation>
    <scope>NUCLEOTIDE SEQUENCE</scope>
    <source>
        <strain evidence="4">BCRC 34381</strain>
    </source>
</reference>
<feature type="domain" description="SHSP" evidence="3">
    <location>
        <begin position="76"/>
        <end position="176"/>
    </location>
</feature>
<dbReference type="Gene3D" id="2.60.40.790">
    <property type="match status" value="1"/>
</dbReference>
<comment type="caution">
    <text evidence="4">The sequence shown here is derived from an EMBL/GenBank/DDBJ whole genome shotgun (WGS) entry which is preliminary data.</text>
</comment>
<dbReference type="InterPro" id="IPR008978">
    <property type="entry name" value="HSP20-like_chaperone"/>
</dbReference>
<dbReference type="OrthoDB" id="5511210at2759"/>
<dbReference type="Proteomes" id="UP001143981">
    <property type="component" value="Unassembled WGS sequence"/>
</dbReference>
<dbReference type="InterPro" id="IPR002068">
    <property type="entry name" value="A-crystallin/Hsp20_dom"/>
</dbReference>
<evidence type="ECO:0000256" key="2">
    <source>
        <dbReference type="RuleBase" id="RU003616"/>
    </source>
</evidence>
<gene>
    <name evidence="4" type="ORF">LPJ61_001915</name>
</gene>
<name>A0A9W7YE12_9FUNG</name>
<accession>A0A9W7YE12</accession>
<evidence type="ECO:0000259" key="3">
    <source>
        <dbReference type="PROSITE" id="PS01031"/>
    </source>
</evidence>
<comment type="similarity">
    <text evidence="1 2">Belongs to the small heat shock protein (HSP20) family.</text>
</comment>
<dbReference type="AlphaFoldDB" id="A0A9W7YE12"/>
<evidence type="ECO:0000313" key="5">
    <source>
        <dbReference type="Proteomes" id="UP001143981"/>
    </source>
</evidence>
<sequence>MGRGRSNFGQDMFSDNPAFRTVHASTLPGRVRDTHEWMGWTWPRFRTALLDMGADAGAPVPAPVAHHAPRPSIFGQVFEPPEEAARITRRPDKWEIRLENSAFVGNETKVQVKRGFLHVLARSVRAGTSPTVSGWQGNAFEYSTALPKGFVAGKISARRDGAVLVVTVPIGPPPPA</sequence>
<evidence type="ECO:0000256" key="1">
    <source>
        <dbReference type="PROSITE-ProRule" id="PRU00285"/>
    </source>
</evidence>
<dbReference type="PROSITE" id="PS01031">
    <property type="entry name" value="SHSP"/>
    <property type="match status" value="1"/>
</dbReference>
<organism evidence="4 5">
    <name type="scientific">Coemansia biformis</name>
    <dbReference type="NCBI Taxonomy" id="1286918"/>
    <lineage>
        <taxon>Eukaryota</taxon>
        <taxon>Fungi</taxon>
        <taxon>Fungi incertae sedis</taxon>
        <taxon>Zoopagomycota</taxon>
        <taxon>Kickxellomycotina</taxon>
        <taxon>Kickxellomycetes</taxon>
        <taxon>Kickxellales</taxon>
        <taxon>Kickxellaceae</taxon>
        <taxon>Coemansia</taxon>
    </lineage>
</organism>
<dbReference type="Pfam" id="PF00011">
    <property type="entry name" value="HSP20"/>
    <property type="match status" value="1"/>
</dbReference>
<protein>
    <recommendedName>
        <fullName evidence="3">SHSP domain-containing protein</fullName>
    </recommendedName>
</protein>
<dbReference type="CDD" id="cd00298">
    <property type="entry name" value="ACD_sHsps_p23-like"/>
    <property type="match status" value="1"/>
</dbReference>
<dbReference type="EMBL" id="JANBOI010000200">
    <property type="protein sequence ID" value="KAJ1732726.1"/>
    <property type="molecule type" value="Genomic_DNA"/>
</dbReference>
<keyword evidence="5" id="KW-1185">Reference proteome</keyword>